<evidence type="ECO:0000313" key="13">
    <source>
        <dbReference type="Proteomes" id="UP000198979"/>
    </source>
</evidence>
<dbReference type="SUPFAM" id="SSF56645">
    <property type="entry name" value="Acyl-CoA dehydrogenase NM domain-like"/>
    <property type="match status" value="1"/>
</dbReference>
<evidence type="ECO:0000256" key="7">
    <source>
        <dbReference type="ARBA" id="ARBA00067585"/>
    </source>
</evidence>
<dbReference type="PROSITE" id="PS00072">
    <property type="entry name" value="ACYL_COA_DH_1"/>
    <property type="match status" value="1"/>
</dbReference>
<dbReference type="InterPro" id="IPR009100">
    <property type="entry name" value="AcylCoA_DH/oxidase_NM_dom_sf"/>
</dbReference>
<comment type="cofactor">
    <cofactor evidence="1 8">
        <name>FAD</name>
        <dbReference type="ChEBI" id="CHEBI:57692"/>
    </cofactor>
</comment>
<dbReference type="PANTHER" id="PTHR43884">
    <property type="entry name" value="ACYL-COA DEHYDROGENASE"/>
    <property type="match status" value="1"/>
</dbReference>
<name>A0A1I0SJ38_9BACL</name>
<reference evidence="13" key="1">
    <citation type="submission" date="2016-10" db="EMBL/GenBank/DDBJ databases">
        <authorList>
            <person name="Varghese N."/>
            <person name="Submissions S."/>
        </authorList>
    </citation>
    <scope>NUCLEOTIDE SEQUENCE [LARGE SCALE GENOMIC DNA]</scope>
    <source>
        <strain evidence="13">K1</strain>
    </source>
</reference>
<dbReference type="FunFam" id="1.20.140.10:FF:000004">
    <property type="entry name" value="Acyl-CoA dehydrogenase FadE25"/>
    <property type="match status" value="1"/>
</dbReference>
<dbReference type="PROSITE" id="PS00073">
    <property type="entry name" value="ACYL_COA_DH_2"/>
    <property type="match status" value="1"/>
</dbReference>
<accession>A0A1I0SJ38</accession>
<dbReference type="PIRSF" id="PIRSF016578">
    <property type="entry name" value="HsaA"/>
    <property type="match status" value="1"/>
</dbReference>
<dbReference type="GO" id="GO:0050660">
    <property type="term" value="F:flavin adenine dinucleotide binding"/>
    <property type="evidence" value="ECO:0007669"/>
    <property type="project" value="InterPro"/>
</dbReference>
<dbReference type="InterPro" id="IPR046373">
    <property type="entry name" value="Acyl-CoA_Oxase/DH_mid-dom_sf"/>
</dbReference>
<dbReference type="Gene3D" id="1.10.540.10">
    <property type="entry name" value="Acyl-CoA dehydrogenase/oxidase, N-terminal domain"/>
    <property type="match status" value="1"/>
</dbReference>
<dbReference type="SUPFAM" id="SSF47203">
    <property type="entry name" value="Acyl-CoA dehydrogenase C-terminal domain-like"/>
    <property type="match status" value="1"/>
</dbReference>
<dbReference type="InterPro" id="IPR006091">
    <property type="entry name" value="Acyl-CoA_Oxase/DH_mid-dom"/>
</dbReference>
<dbReference type="InterPro" id="IPR037069">
    <property type="entry name" value="AcylCoA_DH/ox_N_sf"/>
</dbReference>
<dbReference type="STRING" id="150248.SAMN05216169_100261"/>
<dbReference type="EMBL" id="FOJQ01000002">
    <property type="protein sequence ID" value="SFA39541.1"/>
    <property type="molecule type" value="Genomic_DNA"/>
</dbReference>
<keyword evidence="13" id="KW-1185">Reference proteome</keyword>
<dbReference type="Pfam" id="PF00441">
    <property type="entry name" value="Acyl-CoA_dh_1"/>
    <property type="match status" value="1"/>
</dbReference>
<comment type="similarity">
    <text evidence="2 8">Belongs to the acyl-CoA dehydrogenase family.</text>
</comment>
<dbReference type="FunFam" id="1.10.540.10:FF:000002">
    <property type="entry name" value="Acyl-CoA dehydrogenase FadE19"/>
    <property type="match status" value="1"/>
</dbReference>
<feature type="domain" description="Acyl-CoA dehydrogenase/oxidase N-terminal" evidence="11">
    <location>
        <begin position="6"/>
        <end position="117"/>
    </location>
</feature>
<dbReference type="InterPro" id="IPR009075">
    <property type="entry name" value="AcylCo_DH/oxidase_C"/>
</dbReference>
<gene>
    <name evidence="12" type="ORF">SAMN05216169_100261</name>
</gene>
<keyword evidence="3 8" id="KW-0285">Flavoprotein</keyword>
<dbReference type="Pfam" id="PF02771">
    <property type="entry name" value="Acyl-CoA_dh_N"/>
    <property type="match status" value="1"/>
</dbReference>
<dbReference type="GO" id="GO:0003995">
    <property type="term" value="F:acyl-CoA dehydrogenase activity"/>
    <property type="evidence" value="ECO:0007669"/>
    <property type="project" value="InterPro"/>
</dbReference>
<dbReference type="OrthoDB" id="9802447at2"/>
<dbReference type="FunFam" id="2.40.110.10:FF:000001">
    <property type="entry name" value="Acyl-CoA dehydrogenase, mitochondrial"/>
    <property type="match status" value="1"/>
</dbReference>
<evidence type="ECO:0000256" key="6">
    <source>
        <dbReference type="ARBA" id="ARBA00052546"/>
    </source>
</evidence>
<dbReference type="CDD" id="cd01158">
    <property type="entry name" value="SCAD_SBCAD"/>
    <property type="match status" value="1"/>
</dbReference>
<dbReference type="InterPro" id="IPR013786">
    <property type="entry name" value="AcylCoA_DH/ox_N"/>
</dbReference>
<dbReference type="Gene3D" id="2.40.110.10">
    <property type="entry name" value="Butyryl-CoA Dehydrogenase, subunit A, domain 2"/>
    <property type="match status" value="1"/>
</dbReference>
<organism evidence="12 13">
    <name type="scientific">Anoxybacillus pushchinoensis</name>
    <dbReference type="NCBI Taxonomy" id="150248"/>
    <lineage>
        <taxon>Bacteria</taxon>
        <taxon>Bacillati</taxon>
        <taxon>Bacillota</taxon>
        <taxon>Bacilli</taxon>
        <taxon>Bacillales</taxon>
        <taxon>Anoxybacillaceae</taxon>
        <taxon>Anoxybacillus</taxon>
    </lineage>
</organism>
<evidence type="ECO:0000256" key="1">
    <source>
        <dbReference type="ARBA" id="ARBA00001974"/>
    </source>
</evidence>
<dbReference type="InterPro" id="IPR006089">
    <property type="entry name" value="Acyl-CoA_DH_CS"/>
</dbReference>
<dbReference type="AlphaFoldDB" id="A0A1I0SJ38"/>
<comment type="catalytic activity">
    <reaction evidence="6">
        <text>a 2,3-saturated acyl-CoA + A = a 2,3-dehydroacyl-CoA + AH2</text>
        <dbReference type="Rhea" id="RHEA:48608"/>
        <dbReference type="ChEBI" id="CHEBI:13193"/>
        <dbReference type="ChEBI" id="CHEBI:17499"/>
        <dbReference type="ChEBI" id="CHEBI:60015"/>
        <dbReference type="ChEBI" id="CHEBI:65111"/>
    </reaction>
</comment>
<keyword evidence="4 8" id="KW-0274">FAD</keyword>
<dbReference type="Gene3D" id="1.20.140.10">
    <property type="entry name" value="Butyryl-CoA Dehydrogenase, subunit A, domain 3"/>
    <property type="match status" value="1"/>
</dbReference>
<dbReference type="Proteomes" id="UP000198979">
    <property type="component" value="Unassembled WGS sequence"/>
</dbReference>
<dbReference type="RefSeq" id="WP_091700090.1">
    <property type="nucleotide sequence ID" value="NZ_FOJQ01000002.1"/>
</dbReference>
<evidence type="ECO:0000256" key="8">
    <source>
        <dbReference type="RuleBase" id="RU362125"/>
    </source>
</evidence>
<evidence type="ECO:0000259" key="10">
    <source>
        <dbReference type="Pfam" id="PF02770"/>
    </source>
</evidence>
<evidence type="ECO:0000256" key="4">
    <source>
        <dbReference type="ARBA" id="ARBA00022827"/>
    </source>
</evidence>
<evidence type="ECO:0000256" key="5">
    <source>
        <dbReference type="ARBA" id="ARBA00023002"/>
    </source>
</evidence>
<evidence type="ECO:0000313" key="12">
    <source>
        <dbReference type="EMBL" id="SFA39541.1"/>
    </source>
</evidence>
<protein>
    <recommendedName>
        <fullName evidence="7">Acyl-CoA dehydrogenase</fullName>
    </recommendedName>
</protein>
<evidence type="ECO:0000259" key="11">
    <source>
        <dbReference type="Pfam" id="PF02771"/>
    </source>
</evidence>
<evidence type="ECO:0000256" key="2">
    <source>
        <dbReference type="ARBA" id="ARBA00009347"/>
    </source>
</evidence>
<keyword evidence="5 8" id="KW-0560">Oxidoreductase</keyword>
<dbReference type="PANTHER" id="PTHR43884:SF12">
    <property type="entry name" value="ISOVALERYL-COA DEHYDROGENASE, MITOCHONDRIAL-RELATED"/>
    <property type="match status" value="1"/>
</dbReference>
<dbReference type="InterPro" id="IPR036250">
    <property type="entry name" value="AcylCo_DH-like_C"/>
</dbReference>
<feature type="domain" description="Acyl-CoA oxidase/dehydrogenase middle" evidence="10">
    <location>
        <begin position="121"/>
        <end position="217"/>
    </location>
</feature>
<dbReference type="Pfam" id="PF02770">
    <property type="entry name" value="Acyl-CoA_dh_M"/>
    <property type="match status" value="1"/>
</dbReference>
<evidence type="ECO:0000256" key="3">
    <source>
        <dbReference type="ARBA" id="ARBA00022630"/>
    </source>
</evidence>
<proteinExistence type="inferred from homology"/>
<evidence type="ECO:0000259" key="9">
    <source>
        <dbReference type="Pfam" id="PF00441"/>
    </source>
</evidence>
<sequence length="383" mass="41893">MNVHFTEEQQMMRQMVREFAANEIAPFVERMERGEFPRPILEKMAELGLMGITVPEQYGGAGMDFTSYIIAIHEISKVSATVGVILSVHTSVGTNPILYFGTEEQKRKYVPKLARGEYLGAFCLTEPGSGSDAASLKTTAIRDGDHYVLNGSKVFITNGGEADTYIVFARTNLEEKGSKGVSAFIVEKNTPGFVIGKDEKKMGLHGSRTVQLSFEDMRVPAENLLGQEGDGFKIAMANLDSGRIGIAAQSLGIAEAALEHATNYAKERIQFGKPIAEQQGIAFKLADMATNVEAAKLLVYRAAFLRANGMPCGKEASMAKLFASKTAMENAIEAVQIFGGNGYTEDYPVERLFRDAKVCEIYEGTSEIQRLVISKHVLRGMEK</sequence>
<feature type="domain" description="Acyl-CoA dehydrogenase/oxidase C-terminal" evidence="9">
    <location>
        <begin position="229"/>
        <end position="377"/>
    </location>
</feature>